<evidence type="ECO:0000256" key="6">
    <source>
        <dbReference type="ARBA" id="ARBA00023157"/>
    </source>
</evidence>
<feature type="domain" description="Chemokine interleukin-8-like" evidence="8">
    <location>
        <begin position="79"/>
        <end position="139"/>
    </location>
</feature>
<dbReference type="InterPro" id="IPR033899">
    <property type="entry name" value="CXC_Chemokine_domain"/>
</dbReference>
<dbReference type="InterPro" id="IPR001811">
    <property type="entry name" value="Chemokine_IL8-like_dom"/>
</dbReference>
<dbReference type="GO" id="GO:0005615">
    <property type="term" value="C:extracellular space"/>
    <property type="evidence" value="ECO:0007669"/>
    <property type="project" value="UniProtKB-UniRule"/>
</dbReference>
<dbReference type="Proteomes" id="UP000472241">
    <property type="component" value="Unplaced"/>
</dbReference>
<proteinExistence type="inferred from homology"/>
<organism evidence="9 10">
    <name type="scientific">Lynx canadensis</name>
    <name type="common">Canada lynx</name>
    <name type="synonym">Felis canadensis</name>
    <dbReference type="NCBI Taxonomy" id="61383"/>
    <lineage>
        <taxon>Eukaryota</taxon>
        <taxon>Metazoa</taxon>
        <taxon>Chordata</taxon>
        <taxon>Craniata</taxon>
        <taxon>Vertebrata</taxon>
        <taxon>Euteleostomi</taxon>
        <taxon>Mammalia</taxon>
        <taxon>Eutheria</taxon>
        <taxon>Laurasiatheria</taxon>
        <taxon>Carnivora</taxon>
        <taxon>Feliformia</taxon>
        <taxon>Felidae</taxon>
        <taxon>Felinae</taxon>
        <taxon>Lynx</taxon>
    </lineage>
</organism>
<dbReference type="InterPro" id="IPR036048">
    <property type="entry name" value="Interleukin_8-like_sf"/>
</dbReference>
<evidence type="ECO:0000256" key="2">
    <source>
        <dbReference type="ARBA" id="ARBA00010665"/>
    </source>
</evidence>
<dbReference type="CDD" id="cd00273">
    <property type="entry name" value="Chemokine_CXC"/>
    <property type="match status" value="1"/>
</dbReference>
<keyword evidence="5 7" id="KW-0964">Secreted</keyword>
<dbReference type="PANTHER" id="PTHR12015:SF201">
    <property type="entry name" value="C-X-C MOTIF CHEMOKINE 6"/>
    <property type="match status" value="1"/>
</dbReference>
<dbReference type="InterPro" id="IPR001089">
    <property type="entry name" value="Chemokine_CXC"/>
</dbReference>
<dbReference type="SUPFAM" id="SSF54117">
    <property type="entry name" value="Interleukin 8-like chemokines"/>
    <property type="match status" value="1"/>
</dbReference>
<keyword evidence="6" id="KW-1015">Disulfide bond</keyword>
<dbReference type="GO" id="GO:0030593">
    <property type="term" value="P:neutrophil chemotaxis"/>
    <property type="evidence" value="ECO:0007669"/>
    <property type="project" value="UniProtKB-ARBA"/>
</dbReference>
<dbReference type="PRINTS" id="PR00437">
    <property type="entry name" value="SMALLCYTKCXC"/>
</dbReference>
<gene>
    <name evidence="9" type="primary">CXCL6</name>
</gene>
<sequence>MRRTWGSHSARELQIRAPLPPLEPAPLAALVAAMSLPPSRAARAPRLSGSLCALLLLLLLLTPPGPLASAGPVAVIVRELRCVCLTTTPGIHPKTIVKMQVIGAGPQCPKVEVIATLKNKKEVCLDPETPVMKKAIQKILDSGKKAD</sequence>
<accession>A0A667FPF5</accession>
<dbReference type="Ensembl" id="ENSLCNT00005004502.1">
    <property type="protein sequence ID" value="ENSLCNP00005004001.1"/>
    <property type="gene ID" value="ENSLCNG00005002730.1"/>
</dbReference>
<evidence type="ECO:0000313" key="10">
    <source>
        <dbReference type="Proteomes" id="UP000472241"/>
    </source>
</evidence>
<dbReference type="GO" id="GO:0006952">
    <property type="term" value="P:defense response"/>
    <property type="evidence" value="ECO:0007669"/>
    <property type="project" value="InterPro"/>
</dbReference>
<evidence type="ECO:0000259" key="8">
    <source>
        <dbReference type="SMART" id="SM00199"/>
    </source>
</evidence>
<evidence type="ECO:0000313" key="9">
    <source>
        <dbReference type="Ensembl" id="ENSLCNP00005004001.1"/>
    </source>
</evidence>
<evidence type="ECO:0000256" key="5">
    <source>
        <dbReference type="ARBA" id="ARBA00022525"/>
    </source>
</evidence>
<evidence type="ECO:0000256" key="4">
    <source>
        <dbReference type="ARBA" id="ARBA00022514"/>
    </source>
</evidence>
<dbReference type="AlphaFoldDB" id="A0A667FPF5"/>
<evidence type="ECO:0000256" key="3">
    <source>
        <dbReference type="ARBA" id="ARBA00022500"/>
    </source>
</evidence>
<dbReference type="FunFam" id="2.40.50.40:FF:000004">
    <property type="entry name" value="C-X-C motif chemokine"/>
    <property type="match status" value="1"/>
</dbReference>
<evidence type="ECO:0000256" key="1">
    <source>
        <dbReference type="ARBA" id="ARBA00004613"/>
    </source>
</evidence>
<dbReference type="Gene3D" id="2.40.50.40">
    <property type="match status" value="1"/>
</dbReference>
<comment type="subcellular location">
    <subcellularLocation>
        <location evidence="1 7">Secreted</location>
    </subcellularLocation>
</comment>
<protein>
    <recommendedName>
        <fullName evidence="7">C-X-C motif chemokine</fullName>
    </recommendedName>
</protein>
<name>A0A667FPF5_LYNCA</name>
<keyword evidence="10" id="KW-1185">Reference proteome</keyword>
<evidence type="ECO:0000256" key="7">
    <source>
        <dbReference type="RuleBase" id="RU361149"/>
    </source>
</evidence>
<dbReference type="GO" id="GO:0006955">
    <property type="term" value="P:immune response"/>
    <property type="evidence" value="ECO:0007669"/>
    <property type="project" value="InterPro"/>
</dbReference>
<dbReference type="PROSITE" id="PS00471">
    <property type="entry name" value="SMALL_CYTOKINES_CXC"/>
    <property type="match status" value="1"/>
</dbReference>
<dbReference type="Pfam" id="PF00048">
    <property type="entry name" value="IL8"/>
    <property type="match status" value="1"/>
</dbReference>
<keyword evidence="3 7" id="KW-0145">Chemotaxis</keyword>
<dbReference type="SMART" id="SM00199">
    <property type="entry name" value="SCY"/>
    <property type="match status" value="1"/>
</dbReference>
<dbReference type="InterPro" id="IPR039809">
    <property type="entry name" value="Chemokine_b/g/d"/>
</dbReference>
<keyword evidence="4 7" id="KW-0202">Cytokine</keyword>
<dbReference type="InterPro" id="IPR018048">
    <property type="entry name" value="Chemokine_CXC_CS"/>
</dbReference>
<reference evidence="9" key="1">
    <citation type="submission" date="2025-08" db="UniProtKB">
        <authorList>
            <consortium name="Ensembl"/>
        </authorList>
    </citation>
    <scope>IDENTIFICATION</scope>
</reference>
<dbReference type="GO" id="GO:0008009">
    <property type="term" value="F:chemokine activity"/>
    <property type="evidence" value="ECO:0007669"/>
    <property type="project" value="InterPro"/>
</dbReference>
<dbReference type="PANTHER" id="PTHR12015">
    <property type="entry name" value="SMALL INDUCIBLE CYTOKINE A"/>
    <property type="match status" value="1"/>
</dbReference>
<dbReference type="PRINTS" id="PR00436">
    <property type="entry name" value="INTERLEUKIN8"/>
</dbReference>
<comment type="similarity">
    <text evidence="2 7">Belongs to the intercrine alpha (chemokine CxC) family.</text>
</comment>
<dbReference type="GO" id="GO:0042119">
    <property type="term" value="P:neutrophil activation"/>
    <property type="evidence" value="ECO:0007669"/>
    <property type="project" value="UniProtKB-ARBA"/>
</dbReference>
<reference evidence="9" key="2">
    <citation type="submission" date="2025-09" db="UniProtKB">
        <authorList>
            <consortium name="Ensembl"/>
        </authorList>
    </citation>
    <scope>IDENTIFICATION</scope>
</reference>